<evidence type="ECO:0000256" key="2">
    <source>
        <dbReference type="ARBA" id="ARBA00022908"/>
    </source>
</evidence>
<dbReference type="GO" id="GO:0015074">
    <property type="term" value="P:DNA integration"/>
    <property type="evidence" value="ECO:0007669"/>
    <property type="project" value="UniProtKB-KW"/>
</dbReference>
<dbReference type="InterPro" id="IPR002104">
    <property type="entry name" value="Integrase_catalytic"/>
</dbReference>
<feature type="domain" description="Core-binding (CB)" evidence="7">
    <location>
        <begin position="101"/>
        <end position="192"/>
    </location>
</feature>
<dbReference type="Pfam" id="PF17293">
    <property type="entry name" value="Arm-DNA-bind_5"/>
    <property type="match status" value="1"/>
</dbReference>
<dbReference type="InterPro" id="IPR025269">
    <property type="entry name" value="SAM-like_dom"/>
</dbReference>
<organism evidence="8 9">
    <name type="scientific">Mucilaginibacter paludis DSM 18603</name>
    <dbReference type="NCBI Taxonomy" id="714943"/>
    <lineage>
        <taxon>Bacteria</taxon>
        <taxon>Pseudomonadati</taxon>
        <taxon>Bacteroidota</taxon>
        <taxon>Sphingobacteriia</taxon>
        <taxon>Sphingobacteriales</taxon>
        <taxon>Sphingobacteriaceae</taxon>
        <taxon>Mucilaginibacter</taxon>
    </lineage>
</organism>
<evidence type="ECO:0000256" key="1">
    <source>
        <dbReference type="ARBA" id="ARBA00008857"/>
    </source>
</evidence>
<keyword evidence="4" id="KW-0233">DNA recombination</keyword>
<evidence type="ECO:0000259" key="6">
    <source>
        <dbReference type="PROSITE" id="PS51898"/>
    </source>
</evidence>
<dbReference type="PANTHER" id="PTHR30349:SF64">
    <property type="entry name" value="PROPHAGE INTEGRASE INTD-RELATED"/>
    <property type="match status" value="1"/>
</dbReference>
<name>H1Y3M2_9SPHI</name>
<dbReference type="AlphaFoldDB" id="H1Y3M2"/>
<dbReference type="EMBL" id="CM001403">
    <property type="protein sequence ID" value="EHQ29790.1"/>
    <property type="molecule type" value="Genomic_DNA"/>
</dbReference>
<dbReference type="OrthoDB" id="1094492at2"/>
<dbReference type="InterPro" id="IPR035386">
    <property type="entry name" value="Arm-DNA-bind_5"/>
</dbReference>
<keyword evidence="2" id="KW-0229">DNA integration</keyword>
<evidence type="ECO:0000259" key="7">
    <source>
        <dbReference type="PROSITE" id="PS51900"/>
    </source>
</evidence>
<proteinExistence type="inferred from homology"/>
<dbReference type="InterPro" id="IPR011010">
    <property type="entry name" value="DNA_brk_join_enz"/>
</dbReference>
<dbReference type="RefSeq" id="WP_008511179.1">
    <property type="nucleotide sequence ID" value="NZ_CM001403.1"/>
</dbReference>
<evidence type="ECO:0000256" key="3">
    <source>
        <dbReference type="ARBA" id="ARBA00023125"/>
    </source>
</evidence>
<gene>
    <name evidence="8" type="ORF">Mucpa_5722</name>
</gene>
<dbReference type="PANTHER" id="PTHR30349">
    <property type="entry name" value="PHAGE INTEGRASE-RELATED"/>
    <property type="match status" value="1"/>
</dbReference>
<evidence type="ECO:0000313" key="8">
    <source>
        <dbReference type="EMBL" id="EHQ29790.1"/>
    </source>
</evidence>
<keyword evidence="3 5" id="KW-0238">DNA-binding</keyword>
<dbReference type="GO" id="GO:0003677">
    <property type="term" value="F:DNA binding"/>
    <property type="evidence" value="ECO:0007669"/>
    <property type="project" value="UniProtKB-UniRule"/>
</dbReference>
<dbReference type="Gene3D" id="1.10.150.130">
    <property type="match status" value="1"/>
</dbReference>
<dbReference type="InterPro" id="IPR013762">
    <property type="entry name" value="Integrase-like_cat_sf"/>
</dbReference>
<dbReference type="SUPFAM" id="SSF56349">
    <property type="entry name" value="DNA breaking-rejoining enzymes"/>
    <property type="match status" value="1"/>
</dbReference>
<evidence type="ECO:0000256" key="4">
    <source>
        <dbReference type="ARBA" id="ARBA00023172"/>
    </source>
</evidence>
<keyword evidence="9" id="KW-1185">Reference proteome</keyword>
<dbReference type="InterPro" id="IPR044068">
    <property type="entry name" value="CB"/>
</dbReference>
<sequence>MATIKFYLRKTLLADGTSPLVLKVLKDGKPSISHIGVNLLHEHWDAQKRKVKKSHPNATKLNNYLLKKLAEANNTAIDASTVDEQISSRTLMKKIKPKTGGSFFVQAEAFMNDLKATGNFNEYNANTPRIARFKEFLNGNDIAFNDITVALLERYKVWLRSTRTVGKEKRPIGERTVVNHIVIIRSVFSKAIENGATEKKYYPFGKNGLSIKIPKAAKIGLDAEDVQRIIDAEFTNPNHNHARNLWLISFYFGGMRASDIFRLKWSDFRENRLYYTMGKNNVAGTIEVDPHVFTILKQYEHDRRNAHDFIFPELKQIKNLNDEFLVEKIINDSVVRVDKWLRKNVAPTAKIVHRLTLHIARHTFGNLAGENIPLVMLQKIFRHSKITTTMEYMGNFINKETDKALATVLDKVKKKVASDT</sequence>
<dbReference type="InterPro" id="IPR010998">
    <property type="entry name" value="Integrase_recombinase_N"/>
</dbReference>
<evidence type="ECO:0000313" key="9">
    <source>
        <dbReference type="Proteomes" id="UP000002774"/>
    </source>
</evidence>
<dbReference type="Pfam" id="PF00589">
    <property type="entry name" value="Phage_integrase"/>
    <property type="match status" value="1"/>
</dbReference>
<evidence type="ECO:0000256" key="5">
    <source>
        <dbReference type="PROSITE-ProRule" id="PRU01248"/>
    </source>
</evidence>
<accession>H1Y3M2</accession>
<dbReference type="HOGENOM" id="CLU_033139_0_1_10"/>
<dbReference type="Gene3D" id="1.10.443.10">
    <property type="entry name" value="Intergrase catalytic core"/>
    <property type="match status" value="1"/>
</dbReference>
<dbReference type="Pfam" id="PF13102">
    <property type="entry name" value="Phage_int_SAM_5"/>
    <property type="match status" value="1"/>
</dbReference>
<dbReference type="eggNOG" id="COG4974">
    <property type="taxonomic scope" value="Bacteria"/>
</dbReference>
<feature type="domain" description="Tyr recombinase" evidence="6">
    <location>
        <begin position="216"/>
        <end position="406"/>
    </location>
</feature>
<protein>
    <submittedName>
        <fullName evidence="8">Integrase family protein</fullName>
    </submittedName>
</protein>
<dbReference type="Proteomes" id="UP000002774">
    <property type="component" value="Chromosome"/>
</dbReference>
<comment type="similarity">
    <text evidence="1">Belongs to the 'phage' integrase family.</text>
</comment>
<dbReference type="STRING" id="714943.Mucpa_5722"/>
<dbReference type="PROSITE" id="PS51900">
    <property type="entry name" value="CB"/>
    <property type="match status" value="1"/>
</dbReference>
<dbReference type="PROSITE" id="PS51898">
    <property type="entry name" value="TYR_RECOMBINASE"/>
    <property type="match status" value="1"/>
</dbReference>
<reference evidence="8" key="1">
    <citation type="submission" date="2011-09" db="EMBL/GenBank/DDBJ databases">
        <title>The permanent draft genome of Mucilaginibacter paludis DSM 18603.</title>
        <authorList>
            <consortium name="US DOE Joint Genome Institute (JGI-PGF)"/>
            <person name="Lucas S."/>
            <person name="Han J."/>
            <person name="Lapidus A."/>
            <person name="Bruce D."/>
            <person name="Goodwin L."/>
            <person name="Pitluck S."/>
            <person name="Peters L."/>
            <person name="Kyrpides N."/>
            <person name="Mavromatis K."/>
            <person name="Ivanova N."/>
            <person name="Mikhailova N."/>
            <person name="Held B."/>
            <person name="Detter J.C."/>
            <person name="Tapia R."/>
            <person name="Han C."/>
            <person name="Land M."/>
            <person name="Hauser L."/>
            <person name="Markowitz V."/>
            <person name="Cheng J.-F."/>
            <person name="Hugenholtz P."/>
            <person name="Woyke T."/>
            <person name="Wu D."/>
            <person name="Tindall B."/>
            <person name="Brambilla E."/>
            <person name="Klenk H.-P."/>
            <person name="Eisen J.A."/>
        </authorList>
    </citation>
    <scope>NUCLEOTIDE SEQUENCE [LARGE SCALE GENOMIC DNA]</scope>
    <source>
        <strain evidence="8">DSM 18603</strain>
    </source>
</reference>
<dbReference type="GO" id="GO:0006310">
    <property type="term" value="P:DNA recombination"/>
    <property type="evidence" value="ECO:0007669"/>
    <property type="project" value="UniProtKB-KW"/>
</dbReference>
<dbReference type="InterPro" id="IPR050090">
    <property type="entry name" value="Tyrosine_recombinase_XerCD"/>
</dbReference>